<dbReference type="PANTHER" id="PTHR45846">
    <property type="entry name" value="TRNA-DIHYDROURIDINE(47) SYNTHASE [NAD(P)(+)]-LIKE"/>
    <property type="match status" value="1"/>
</dbReference>
<dbReference type="InterPro" id="IPR013785">
    <property type="entry name" value="Aldolase_TIM"/>
</dbReference>
<dbReference type="SUPFAM" id="SSF51395">
    <property type="entry name" value="FMN-linked oxidoreductases"/>
    <property type="match status" value="1"/>
</dbReference>
<evidence type="ECO:0000313" key="11">
    <source>
        <dbReference type="EMBL" id="MBC5733220.1"/>
    </source>
</evidence>
<dbReference type="PIRSF" id="PIRSF006621">
    <property type="entry name" value="Dus"/>
    <property type="match status" value="1"/>
</dbReference>
<gene>
    <name evidence="11" type="ORF">H8S57_05715</name>
</gene>
<feature type="binding site" evidence="9">
    <location>
        <begin position="211"/>
        <end position="212"/>
    </location>
    <ligand>
        <name>FMN</name>
        <dbReference type="ChEBI" id="CHEBI:58210"/>
    </ligand>
</feature>
<proteinExistence type="inferred from homology"/>
<evidence type="ECO:0000259" key="10">
    <source>
        <dbReference type="Pfam" id="PF01207"/>
    </source>
</evidence>
<keyword evidence="2 7" id="KW-0285">Flavoprotein</keyword>
<comment type="cofactor">
    <cofactor evidence="1 7 9">
        <name>FMN</name>
        <dbReference type="ChEBI" id="CHEBI:58210"/>
    </cofactor>
</comment>
<dbReference type="PROSITE" id="PS01136">
    <property type="entry name" value="UPF0034"/>
    <property type="match status" value="1"/>
</dbReference>
<comment type="function">
    <text evidence="7">Catalyzes the synthesis of 5,6-dihydrouridine (D), a modified base found in the D-loop of most tRNAs, via the reduction of the C5-C6 double bond in target uridines.</text>
</comment>
<dbReference type="Pfam" id="PF01207">
    <property type="entry name" value="Dus"/>
    <property type="match status" value="1"/>
</dbReference>
<evidence type="ECO:0000256" key="3">
    <source>
        <dbReference type="ARBA" id="ARBA00022643"/>
    </source>
</evidence>
<feature type="binding site" evidence="9">
    <location>
        <position position="126"/>
    </location>
    <ligand>
        <name>FMN</name>
        <dbReference type="ChEBI" id="CHEBI:58210"/>
    </ligand>
</feature>
<evidence type="ECO:0000256" key="9">
    <source>
        <dbReference type="PIRSR" id="PIRSR006621-2"/>
    </source>
</evidence>
<accession>A0A8J6M9H3</accession>
<dbReference type="InterPro" id="IPR035587">
    <property type="entry name" value="DUS-like_FMN-bd"/>
</dbReference>
<keyword evidence="3 7" id="KW-0288">FMN</keyword>
<feature type="active site" description="Proton donor" evidence="8">
    <location>
        <position position="87"/>
    </location>
</feature>
<comment type="caution">
    <text evidence="11">The sequence shown here is derived from an EMBL/GenBank/DDBJ whole genome shotgun (WGS) entry which is preliminary data.</text>
</comment>
<evidence type="ECO:0000256" key="6">
    <source>
        <dbReference type="ARBA" id="ARBA00023002"/>
    </source>
</evidence>
<organism evidence="11 12">
    <name type="scientific">Lawsonibacter hominis</name>
    <dbReference type="NCBI Taxonomy" id="2763053"/>
    <lineage>
        <taxon>Bacteria</taxon>
        <taxon>Bacillati</taxon>
        <taxon>Bacillota</taxon>
        <taxon>Clostridia</taxon>
        <taxon>Eubacteriales</taxon>
        <taxon>Oscillospiraceae</taxon>
        <taxon>Lawsonibacter</taxon>
    </lineage>
</organism>
<feature type="binding site" evidence="9">
    <location>
        <position position="57"/>
    </location>
    <ligand>
        <name>FMN</name>
        <dbReference type="ChEBI" id="CHEBI:58210"/>
    </ligand>
</feature>
<dbReference type="EC" id="1.3.1.-" evidence="7"/>
<feature type="domain" description="DUS-like FMN-binding" evidence="10">
    <location>
        <begin position="1"/>
        <end position="223"/>
    </location>
</feature>
<dbReference type="InterPro" id="IPR001269">
    <property type="entry name" value="DUS_fam"/>
</dbReference>
<dbReference type="GO" id="GO:0050660">
    <property type="term" value="F:flavin adenine dinucleotide binding"/>
    <property type="evidence" value="ECO:0007669"/>
    <property type="project" value="InterPro"/>
</dbReference>
<dbReference type="Proteomes" id="UP000661435">
    <property type="component" value="Unassembled WGS sequence"/>
</dbReference>
<protein>
    <recommendedName>
        <fullName evidence="7">tRNA-dihydrouridine synthase</fullName>
        <ecNumber evidence="7">1.3.1.-</ecNumber>
    </recommendedName>
</protein>
<dbReference type="EMBL" id="JACOPP010000005">
    <property type="protein sequence ID" value="MBC5733220.1"/>
    <property type="molecule type" value="Genomic_DNA"/>
</dbReference>
<dbReference type="GO" id="GO:0017150">
    <property type="term" value="F:tRNA dihydrouridine synthase activity"/>
    <property type="evidence" value="ECO:0007669"/>
    <property type="project" value="InterPro"/>
</dbReference>
<evidence type="ECO:0000256" key="1">
    <source>
        <dbReference type="ARBA" id="ARBA00001917"/>
    </source>
</evidence>
<evidence type="ECO:0000256" key="5">
    <source>
        <dbReference type="ARBA" id="ARBA00022857"/>
    </source>
</evidence>
<sequence>MEGVTGWLFRQAHRHWFSGVDRYFMPFLSPRQEHAFTRREASDFLPEHNRGLYAVPQLLTRSADDFLWAAGVLADLGYREVNLNLGCPSGTVVAKGKGSGLLGRREELERLLDGIYARAGIPVSIKTRLGLRDPEEFFPLLELFNRYPVCELIIHPRVQKDFYRNQPRLDAFAAALASCRAPVCYNGDLVTAADCAALIRRFPGVTALMAGRGAVADPALFSKARGGPGADRGALRAFHDELYAGYAQAFGSRRNATLRMKEFWSYLLGLFQDGAGQAKALRKAADPAAYEAAVNHIFQSLPLREDAAVIW</sequence>
<keyword evidence="12" id="KW-1185">Reference proteome</keyword>
<name>A0A8J6M9H3_9FIRM</name>
<keyword evidence="6 7" id="KW-0560">Oxidoreductase</keyword>
<evidence type="ECO:0000313" key="12">
    <source>
        <dbReference type="Proteomes" id="UP000661435"/>
    </source>
</evidence>
<keyword evidence="5" id="KW-0521">NADP</keyword>
<evidence type="ECO:0000256" key="4">
    <source>
        <dbReference type="ARBA" id="ARBA00022694"/>
    </source>
</evidence>
<evidence type="ECO:0000256" key="7">
    <source>
        <dbReference type="PIRNR" id="PIRNR006621"/>
    </source>
</evidence>
<evidence type="ECO:0000256" key="8">
    <source>
        <dbReference type="PIRSR" id="PIRSR006621-1"/>
    </source>
</evidence>
<keyword evidence="9" id="KW-0547">Nucleotide-binding</keyword>
<keyword evidence="4 7" id="KW-0819">tRNA processing</keyword>
<dbReference type="Gene3D" id="3.20.20.70">
    <property type="entry name" value="Aldolase class I"/>
    <property type="match status" value="1"/>
</dbReference>
<dbReference type="GO" id="GO:0003723">
    <property type="term" value="F:RNA binding"/>
    <property type="evidence" value="ECO:0007669"/>
    <property type="project" value="TreeGrafter"/>
</dbReference>
<dbReference type="InterPro" id="IPR018517">
    <property type="entry name" value="tRNA_hU_synthase_CS"/>
</dbReference>
<dbReference type="AlphaFoldDB" id="A0A8J6M9H3"/>
<dbReference type="PANTHER" id="PTHR45846:SF1">
    <property type="entry name" value="TRNA-DIHYDROURIDINE(47) SYNTHASE [NAD(P)(+)]-LIKE"/>
    <property type="match status" value="1"/>
</dbReference>
<dbReference type="CDD" id="cd02801">
    <property type="entry name" value="DUS_like_FMN"/>
    <property type="match status" value="1"/>
</dbReference>
<feature type="binding site" evidence="9">
    <location>
        <position position="155"/>
    </location>
    <ligand>
        <name>FMN</name>
        <dbReference type="ChEBI" id="CHEBI:58210"/>
    </ligand>
</feature>
<reference evidence="11" key="1">
    <citation type="submission" date="2020-08" db="EMBL/GenBank/DDBJ databases">
        <title>Genome public.</title>
        <authorList>
            <person name="Liu C."/>
            <person name="Sun Q."/>
        </authorList>
    </citation>
    <scope>NUCLEOTIDE SEQUENCE</scope>
    <source>
        <strain evidence="11">NSJ-51</strain>
    </source>
</reference>
<evidence type="ECO:0000256" key="2">
    <source>
        <dbReference type="ARBA" id="ARBA00022630"/>
    </source>
</evidence>
<comment type="similarity">
    <text evidence="7">Belongs to the dus family.</text>
</comment>